<proteinExistence type="predicted"/>
<dbReference type="EMBL" id="MDLC01000033">
    <property type="protein sequence ID" value="ODS23298.1"/>
    <property type="molecule type" value="Genomic_DNA"/>
</dbReference>
<dbReference type="AlphaFoldDB" id="A0A1D2QNY6"/>
<sequence>MEVSVKNQIFGTIIKIYEDLHNADGSKVNARYPYFKEPSAQAKIIVCVTYMGNREKDTIKERFFY</sequence>
<reference evidence="1 2" key="1">
    <citation type="journal article" date="2016" name="Appl. Environ. Microbiol.">
        <title>Lack of Overt Genome Reduction in the Bryostatin-Producing Bryozoan Symbiont "Candidatus Endobugula sertula".</title>
        <authorList>
            <person name="Miller I.J."/>
            <person name="Vanee N."/>
            <person name="Fong S.S."/>
            <person name="Lim-Fong G.E."/>
            <person name="Kwan J.C."/>
        </authorList>
    </citation>
    <scope>NUCLEOTIDE SEQUENCE [LARGE SCALE GENOMIC DNA]</scope>
    <source>
        <strain evidence="1">AB1-4</strain>
    </source>
</reference>
<gene>
    <name evidence="1" type="ORF">AB835_09765</name>
</gene>
<evidence type="ECO:0000313" key="1">
    <source>
        <dbReference type="EMBL" id="ODS23298.1"/>
    </source>
</evidence>
<accession>A0A1D2QNY6</accession>
<dbReference type="Proteomes" id="UP000242502">
    <property type="component" value="Unassembled WGS sequence"/>
</dbReference>
<comment type="caution">
    <text evidence="1">The sequence shown here is derived from an EMBL/GenBank/DDBJ whole genome shotgun (WGS) entry which is preliminary data.</text>
</comment>
<organism evidence="1 2">
    <name type="scientific">Candidatus Endobugula sertula</name>
    <name type="common">Bugula neritina bacterial symbiont</name>
    <dbReference type="NCBI Taxonomy" id="62101"/>
    <lineage>
        <taxon>Bacteria</taxon>
        <taxon>Pseudomonadati</taxon>
        <taxon>Pseudomonadota</taxon>
        <taxon>Gammaproteobacteria</taxon>
        <taxon>Cellvibrionales</taxon>
        <taxon>Cellvibrionaceae</taxon>
        <taxon>Candidatus Endobugula</taxon>
    </lineage>
</organism>
<protein>
    <submittedName>
        <fullName evidence="1">Uncharacterized protein</fullName>
    </submittedName>
</protein>
<evidence type="ECO:0000313" key="2">
    <source>
        <dbReference type="Proteomes" id="UP000242502"/>
    </source>
</evidence>
<name>A0A1D2QNY6_9GAMM</name>